<evidence type="ECO:0000256" key="6">
    <source>
        <dbReference type="ARBA" id="ARBA00022777"/>
    </source>
</evidence>
<evidence type="ECO:0000313" key="13">
    <source>
        <dbReference type="Proteomes" id="UP000608071"/>
    </source>
</evidence>
<dbReference type="SUPFAM" id="SSF55874">
    <property type="entry name" value="ATPase domain of HSP90 chaperone/DNA topoisomerase II/histidine kinase"/>
    <property type="match status" value="1"/>
</dbReference>
<feature type="domain" description="Histidine kinase" evidence="11">
    <location>
        <begin position="427"/>
        <end position="631"/>
    </location>
</feature>
<dbReference type="EC" id="2.7.13.3" evidence="2"/>
<keyword evidence="5" id="KW-0547">Nucleotide-binding</keyword>
<feature type="transmembrane region" description="Helical" evidence="9">
    <location>
        <begin position="305"/>
        <end position="328"/>
    </location>
</feature>
<dbReference type="Pfam" id="PF02518">
    <property type="entry name" value="HATPase_c"/>
    <property type="match status" value="1"/>
</dbReference>
<keyword evidence="8" id="KW-0902">Two-component regulatory system</keyword>
<gene>
    <name evidence="12" type="ORF">H9647_21265</name>
</gene>
<dbReference type="CDD" id="cd00082">
    <property type="entry name" value="HisKA"/>
    <property type="match status" value="1"/>
</dbReference>
<keyword evidence="9" id="KW-1133">Transmembrane helix</keyword>
<dbReference type="PRINTS" id="PR00344">
    <property type="entry name" value="BCTRLSENSOR"/>
</dbReference>
<name>A0ABR8T4B2_9BACL</name>
<dbReference type="SMART" id="SM00387">
    <property type="entry name" value="HATPase_c"/>
    <property type="match status" value="1"/>
</dbReference>
<feature type="transmembrane region" description="Helical" evidence="9">
    <location>
        <begin position="282"/>
        <end position="299"/>
    </location>
</feature>
<dbReference type="RefSeq" id="WP_191803834.1">
    <property type="nucleotide sequence ID" value="NZ_JACSQL010000013.1"/>
</dbReference>
<dbReference type="PANTHER" id="PTHR43065:SF53">
    <property type="entry name" value="SPORULATION KINASE B"/>
    <property type="match status" value="1"/>
</dbReference>
<organism evidence="12 13">
    <name type="scientific">Paenibacillus gallinarum</name>
    <dbReference type="NCBI Taxonomy" id="2762232"/>
    <lineage>
        <taxon>Bacteria</taxon>
        <taxon>Bacillati</taxon>
        <taxon>Bacillota</taxon>
        <taxon>Bacilli</taxon>
        <taxon>Bacillales</taxon>
        <taxon>Paenibacillaceae</taxon>
        <taxon>Paenibacillus</taxon>
    </lineage>
</organism>
<dbReference type="Gene3D" id="1.10.287.130">
    <property type="match status" value="1"/>
</dbReference>
<dbReference type="InterPro" id="IPR005467">
    <property type="entry name" value="His_kinase_dom"/>
</dbReference>
<comment type="catalytic activity">
    <reaction evidence="1">
        <text>ATP + protein L-histidine = ADP + protein N-phospho-L-histidine.</text>
        <dbReference type="EC" id="2.7.13.3"/>
    </reaction>
</comment>
<dbReference type="Pfam" id="PF00512">
    <property type="entry name" value="HisKA"/>
    <property type="match status" value="1"/>
</dbReference>
<keyword evidence="4" id="KW-0808">Transferase</keyword>
<feature type="transmembrane region" description="Helical" evidence="9">
    <location>
        <begin position="211"/>
        <end position="236"/>
    </location>
</feature>
<feature type="signal peptide" evidence="10">
    <location>
        <begin position="1"/>
        <end position="29"/>
    </location>
</feature>
<dbReference type="Gene3D" id="3.30.565.10">
    <property type="entry name" value="Histidine kinase-like ATPase, C-terminal domain"/>
    <property type="match status" value="1"/>
</dbReference>
<feature type="transmembrane region" description="Helical" evidence="9">
    <location>
        <begin position="242"/>
        <end position="262"/>
    </location>
</feature>
<feature type="chain" id="PRO_5046304804" description="histidine kinase" evidence="10">
    <location>
        <begin position="30"/>
        <end position="631"/>
    </location>
</feature>
<keyword evidence="3" id="KW-0597">Phosphoprotein</keyword>
<accession>A0ABR8T4B2</accession>
<evidence type="ECO:0000256" key="9">
    <source>
        <dbReference type="SAM" id="Phobius"/>
    </source>
</evidence>
<dbReference type="Proteomes" id="UP000608071">
    <property type="component" value="Unassembled WGS sequence"/>
</dbReference>
<evidence type="ECO:0000256" key="2">
    <source>
        <dbReference type="ARBA" id="ARBA00012438"/>
    </source>
</evidence>
<dbReference type="InterPro" id="IPR004358">
    <property type="entry name" value="Sig_transdc_His_kin-like_C"/>
</dbReference>
<dbReference type="PROSITE" id="PS50109">
    <property type="entry name" value="HIS_KIN"/>
    <property type="match status" value="1"/>
</dbReference>
<evidence type="ECO:0000313" key="12">
    <source>
        <dbReference type="EMBL" id="MBD7970600.1"/>
    </source>
</evidence>
<dbReference type="InterPro" id="IPR003594">
    <property type="entry name" value="HATPase_dom"/>
</dbReference>
<keyword evidence="6 12" id="KW-0418">Kinase</keyword>
<evidence type="ECO:0000256" key="7">
    <source>
        <dbReference type="ARBA" id="ARBA00022840"/>
    </source>
</evidence>
<dbReference type="SUPFAM" id="SSF47384">
    <property type="entry name" value="Homodimeric domain of signal transducing histidine kinase"/>
    <property type="match status" value="1"/>
</dbReference>
<evidence type="ECO:0000256" key="8">
    <source>
        <dbReference type="ARBA" id="ARBA00023012"/>
    </source>
</evidence>
<dbReference type="SMART" id="SM00388">
    <property type="entry name" value="HisKA"/>
    <property type="match status" value="1"/>
</dbReference>
<keyword evidence="10" id="KW-0732">Signal</keyword>
<keyword evidence="7" id="KW-0067">ATP-binding</keyword>
<dbReference type="EMBL" id="JACSQL010000013">
    <property type="protein sequence ID" value="MBD7970600.1"/>
    <property type="molecule type" value="Genomic_DNA"/>
</dbReference>
<evidence type="ECO:0000256" key="1">
    <source>
        <dbReference type="ARBA" id="ARBA00000085"/>
    </source>
</evidence>
<evidence type="ECO:0000256" key="4">
    <source>
        <dbReference type="ARBA" id="ARBA00022679"/>
    </source>
</evidence>
<reference evidence="12 13" key="1">
    <citation type="submission" date="2020-08" db="EMBL/GenBank/DDBJ databases">
        <title>A Genomic Blueprint of the Chicken Gut Microbiome.</title>
        <authorList>
            <person name="Gilroy R."/>
            <person name="Ravi A."/>
            <person name="Getino M."/>
            <person name="Pursley I."/>
            <person name="Horton D.L."/>
            <person name="Alikhan N.-F."/>
            <person name="Baker D."/>
            <person name="Gharbi K."/>
            <person name="Hall N."/>
            <person name="Watson M."/>
            <person name="Adriaenssens E.M."/>
            <person name="Foster-Nyarko E."/>
            <person name="Jarju S."/>
            <person name="Secka A."/>
            <person name="Antonio M."/>
            <person name="Oren A."/>
            <person name="Chaudhuri R."/>
            <person name="La Ragione R.M."/>
            <person name="Hildebrand F."/>
            <person name="Pallen M.J."/>
        </authorList>
    </citation>
    <scope>NUCLEOTIDE SEQUENCE [LARGE SCALE GENOMIC DNA]</scope>
    <source>
        <strain evidence="12 13">Sa2BVA9</strain>
    </source>
</reference>
<dbReference type="InterPro" id="IPR036097">
    <property type="entry name" value="HisK_dim/P_sf"/>
</dbReference>
<protein>
    <recommendedName>
        <fullName evidence="2">histidine kinase</fullName>
        <ecNumber evidence="2">2.7.13.3</ecNumber>
    </recommendedName>
</protein>
<evidence type="ECO:0000256" key="3">
    <source>
        <dbReference type="ARBA" id="ARBA00022553"/>
    </source>
</evidence>
<dbReference type="InterPro" id="IPR036890">
    <property type="entry name" value="HATPase_C_sf"/>
</dbReference>
<evidence type="ECO:0000256" key="5">
    <source>
        <dbReference type="ARBA" id="ARBA00022741"/>
    </source>
</evidence>
<feature type="transmembrane region" description="Helical" evidence="9">
    <location>
        <begin position="183"/>
        <end position="204"/>
    </location>
</feature>
<dbReference type="GO" id="GO:0016301">
    <property type="term" value="F:kinase activity"/>
    <property type="evidence" value="ECO:0007669"/>
    <property type="project" value="UniProtKB-KW"/>
</dbReference>
<dbReference type="PANTHER" id="PTHR43065">
    <property type="entry name" value="SENSOR HISTIDINE KINASE"/>
    <property type="match status" value="1"/>
</dbReference>
<sequence>MKIVPRVSAVIILCLLSVLFLLPPTVSHAAEEGQPRKLTTWEMAWPQNPADNTVDKLVSGRDEWTTIHADSSIEQQLTSSPHTAWIRIKLPEDVEDNMAIFFERIYGQQIRVYKDGQILYEQGTQHQFNRNPLLIPLSDQDAGGTIYIWTHSDYFKVGVDPSIWIGSSANLNKKYVGDGIDELVLGSMLLVLTIVITAFSTFMYKLKYKLWVGISVLIGCLGFTISMNSSTIYTFYPDMTQLFYYFFLICFAIELPVLAYCFEQIFTSDAANGIIRKLRKYLMAYTLFYILCTVASLLSPETYPFMKFITGPVFGVIYVLELLILLYVTIKEAIRGEQGATLLSVGFGLFALTTITEWILYYSVPWYELEISKWTIFIFVCSILTVKGQRLLGKYEEVVRYTEELEAVSNELQRSEKIKIISELAASVAHEVRNPLQVTRGFLQLMSKQDDDKNKKYVGIALEELDRASDIINDFLTFAKPEFDHIALINLSEEFNHIEGVLIPMANLEGGIIIMDIPSNLWIRGNSSKFKQAFINIMKNSIEALQGCGEVKVKAYLKGTEVVIHVQDNGIGMNQEELVRLGEPYFSNKTKGTGLGMMVTFRIIEAMEGTIEYSSEKEVGTEAVIRFPSGV</sequence>
<comment type="caution">
    <text evidence="12">The sequence shown here is derived from an EMBL/GenBank/DDBJ whole genome shotgun (WGS) entry which is preliminary data.</text>
</comment>
<feature type="transmembrane region" description="Helical" evidence="9">
    <location>
        <begin position="340"/>
        <end position="362"/>
    </location>
</feature>
<evidence type="ECO:0000259" key="11">
    <source>
        <dbReference type="PROSITE" id="PS50109"/>
    </source>
</evidence>
<keyword evidence="13" id="KW-1185">Reference proteome</keyword>
<dbReference type="InterPro" id="IPR003661">
    <property type="entry name" value="HisK_dim/P_dom"/>
</dbReference>
<keyword evidence="9" id="KW-0812">Transmembrane</keyword>
<proteinExistence type="predicted"/>
<evidence type="ECO:0000256" key="10">
    <source>
        <dbReference type="SAM" id="SignalP"/>
    </source>
</evidence>
<keyword evidence="9" id="KW-0472">Membrane</keyword>